<feature type="compositionally biased region" description="Basic residues" evidence="1">
    <location>
        <begin position="306"/>
        <end position="318"/>
    </location>
</feature>
<organism evidence="2 3">
    <name type="scientific">Marasmius crinis-equi</name>
    <dbReference type="NCBI Taxonomy" id="585013"/>
    <lineage>
        <taxon>Eukaryota</taxon>
        <taxon>Fungi</taxon>
        <taxon>Dikarya</taxon>
        <taxon>Basidiomycota</taxon>
        <taxon>Agaricomycotina</taxon>
        <taxon>Agaricomycetes</taxon>
        <taxon>Agaricomycetidae</taxon>
        <taxon>Agaricales</taxon>
        <taxon>Marasmiineae</taxon>
        <taxon>Marasmiaceae</taxon>
        <taxon>Marasmius</taxon>
    </lineage>
</organism>
<gene>
    <name evidence="2" type="ORF">V5O48_019166</name>
</gene>
<keyword evidence="3" id="KW-1185">Reference proteome</keyword>
<evidence type="ECO:0000256" key="1">
    <source>
        <dbReference type="SAM" id="MobiDB-lite"/>
    </source>
</evidence>
<dbReference type="EMBL" id="JBAHYK010004256">
    <property type="protein sequence ID" value="KAL0562912.1"/>
    <property type="molecule type" value="Genomic_DNA"/>
</dbReference>
<feature type="region of interest" description="Disordered" evidence="1">
    <location>
        <begin position="205"/>
        <end position="331"/>
    </location>
</feature>
<feature type="non-terminal residue" evidence="2">
    <location>
        <position position="1"/>
    </location>
</feature>
<dbReference type="Proteomes" id="UP001465976">
    <property type="component" value="Unassembled WGS sequence"/>
</dbReference>
<reference evidence="2 3" key="1">
    <citation type="submission" date="2024-02" db="EMBL/GenBank/DDBJ databases">
        <title>A draft genome for the cacao thread blight pathogen Marasmius crinis-equi.</title>
        <authorList>
            <person name="Cohen S.P."/>
            <person name="Baruah I.K."/>
            <person name="Amoako-Attah I."/>
            <person name="Bukari Y."/>
            <person name="Meinhardt L.W."/>
            <person name="Bailey B.A."/>
        </authorList>
    </citation>
    <scope>NUCLEOTIDE SEQUENCE [LARGE SCALE GENOMIC DNA]</scope>
    <source>
        <strain evidence="2 3">GH-76</strain>
    </source>
</reference>
<feature type="region of interest" description="Disordered" evidence="1">
    <location>
        <begin position="146"/>
        <end position="182"/>
    </location>
</feature>
<name>A0ABR3EJ50_9AGAR</name>
<feature type="compositionally biased region" description="Polar residues" evidence="1">
    <location>
        <begin position="250"/>
        <end position="268"/>
    </location>
</feature>
<proteinExistence type="predicted"/>
<feature type="compositionally biased region" description="Basic and acidic residues" evidence="1">
    <location>
        <begin position="173"/>
        <end position="182"/>
    </location>
</feature>
<feature type="compositionally biased region" description="Polar residues" evidence="1">
    <location>
        <begin position="231"/>
        <end position="241"/>
    </location>
</feature>
<evidence type="ECO:0000313" key="2">
    <source>
        <dbReference type="EMBL" id="KAL0562912.1"/>
    </source>
</evidence>
<evidence type="ECO:0000313" key="3">
    <source>
        <dbReference type="Proteomes" id="UP001465976"/>
    </source>
</evidence>
<feature type="compositionally biased region" description="Pro residues" evidence="1">
    <location>
        <begin position="148"/>
        <end position="161"/>
    </location>
</feature>
<sequence>CNAICPPDVIFTPNKEESEMLNLALDEFKKLQTAKGTYITAIERLNGTRKVAASTAKKNPSLYWTSKQTYEAQQAKWDGLMRDLQPHFDMFFMQTNNRPMSPQDRADRNDALIGHIIPELTVPEPPKPIHVRANGHVANAGRVANVLPPAPSANREPPPAPVSGSARALPSNGHRDAPSKEKRRLLDVLDEYELDILPVKRHRTQAIVQPRQPQPFPVVRTPSPVPGPSSDPISPTKTLVPSSDDEGDESNISTDFMGNLNSSQTIVYISSDEEDSKEDNGGRDEEGSEFWLSDGDGQKFFMGPLKKAKDKGKGKGKAIAKDNGKGKGKAF</sequence>
<comment type="caution">
    <text evidence="2">The sequence shown here is derived from an EMBL/GenBank/DDBJ whole genome shotgun (WGS) entry which is preliminary data.</text>
</comment>
<protein>
    <submittedName>
        <fullName evidence="2">Uncharacterized protein</fullName>
    </submittedName>
</protein>
<accession>A0ABR3EJ50</accession>